<dbReference type="Proteomes" id="UP000240653">
    <property type="component" value="Unassembled WGS sequence"/>
</dbReference>
<evidence type="ECO:0000256" key="1">
    <source>
        <dbReference type="SAM" id="MobiDB-lite"/>
    </source>
</evidence>
<keyword evidence="3" id="KW-1185">Reference proteome</keyword>
<organism evidence="2 3">
    <name type="scientific">Pseudaminobacter soli</name>
    <name type="common">ex Li et al. 2025</name>
    <dbReference type="NCBI Taxonomy" id="1295366"/>
    <lineage>
        <taxon>Bacteria</taxon>
        <taxon>Pseudomonadati</taxon>
        <taxon>Pseudomonadota</taxon>
        <taxon>Alphaproteobacteria</taxon>
        <taxon>Hyphomicrobiales</taxon>
        <taxon>Phyllobacteriaceae</taxon>
        <taxon>Pseudaminobacter</taxon>
    </lineage>
</organism>
<proteinExistence type="predicted"/>
<accession>A0A2P7S674</accession>
<dbReference type="EMBL" id="PXYL01000012">
    <property type="protein sequence ID" value="PSJ57963.1"/>
    <property type="molecule type" value="Genomic_DNA"/>
</dbReference>
<dbReference type="AlphaFoldDB" id="A0A2P7S674"/>
<dbReference type="InterPro" id="IPR011660">
    <property type="entry name" value="VapB-like"/>
</dbReference>
<dbReference type="Pfam" id="PF07704">
    <property type="entry name" value="PSK_trans_fac"/>
    <property type="match status" value="1"/>
</dbReference>
<gene>
    <name evidence="2" type="ORF">C7I85_21140</name>
</gene>
<evidence type="ECO:0000313" key="3">
    <source>
        <dbReference type="Proteomes" id="UP000240653"/>
    </source>
</evidence>
<protein>
    <submittedName>
        <fullName evidence="2">Protein transcription factor</fullName>
    </submittedName>
</protein>
<sequence>MGMNIKNERVERLARDLARETGETLTTAIERALEDRLERLARHKEREWRYQRIREIVSSLPPTPPGMTSDHSDLYDDDGLPA</sequence>
<feature type="region of interest" description="Disordered" evidence="1">
    <location>
        <begin position="59"/>
        <end position="82"/>
    </location>
</feature>
<dbReference type="RefSeq" id="WP_106726008.1">
    <property type="nucleotide sequence ID" value="NZ_PXYL01000012.1"/>
</dbReference>
<comment type="caution">
    <text evidence="2">The sequence shown here is derived from an EMBL/GenBank/DDBJ whole genome shotgun (WGS) entry which is preliminary data.</text>
</comment>
<evidence type="ECO:0000313" key="2">
    <source>
        <dbReference type="EMBL" id="PSJ57963.1"/>
    </source>
</evidence>
<dbReference type="OrthoDB" id="7998884at2"/>
<reference evidence="2 3" key="1">
    <citation type="submission" date="2018-03" db="EMBL/GenBank/DDBJ databases">
        <title>The draft genome of Mesorhizobium soli JCM 19897.</title>
        <authorList>
            <person name="Li L."/>
            <person name="Liu L."/>
            <person name="Liang L."/>
            <person name="Wang T."/>
            <person name="Zhang X."/>
        </authorList>
    </citation>
    <scope>NUCLEOTIDE SEQUENCE [LARGE SCALE GENOMIC DNA]</scope>
    <source>
        <strain evidence="2 3">JCM 19897</strain>
    </source>
</reference>
<name>A0A2P7S674_9HYPH</name>